<dbReference type="InterPro" id="IPR011012">
    <property type="entry name" value="Longin-like_dom_sf"/>
</dbReference>
<keyword evidence="4 6" id="KW-0653">Protein transport</keyword>
<evidence type="ECO:0000256" key="5">
    <source>
        <dbReference type="ARBA" id="ARBA00023136"/>
    </source>
</evidence>
<evidence type="ECO:0000313" key="8">
    <source>
        <dbReference type="EMBL" id="AMD21586.1"/>
    </source>
</evidence>
<dbReference type="EMBL" id="CP014246">
    <property type="protein sequence ID" value="AMD21586.1"/>
    <property type="molecule type" value="Genomic_DNA"/>
</dbReference>
<evidence type="ECO:0000256" key="1">
    <source>
        <dbReference type="ARBA" id="ARBA00004308"/>
    </source>
</evidence>
<dbReference type="STRING" id="45286.A0A120K2H5"/>
<dbReference type="SUPFAM" id="SSF64356">
    <property type="entry name" value="SNARE-like"/>
    <property type="match status" value="1"/>
</dbReference>
<dbReference type="RefSeq" id="XP_017988582.1">
    <property type="nucleotide sequence ID" value="XM_018133292.1"/>
</dbReference>
<keyword evidence="5 6" id="KW-0472">Membrane</keyword>
<keyword evidence="9" id="KW-1185">Reference proteome</keyword>
<comment type="similarity">
    <text evidence="2 6">Belongs to the adaptor complexes small subunit family.</text>
</comment>
<evidence type="ECO:0000256" key="6">
    <source>
        <dbReference type="PIRNR" id="PIRNR015588"/>
    </source>
</evidence>
<gene>
    <name evidence="8" type="ORF">AW171_hschr63545</name>
</gene>
<dbReference type="InterPro" id="IPR016635">
    <property type="entry name" value="AP_complex_ssu"/>
</dbReference>
<keyword evidence="3 6" id="KW-0813">Transport</keyword>
<evidence type="ECO:0000313" key="9">
    <source>
        <dbReference type="Proteomes" id="UP000243052"/>
    </source>
</evidence>
<evidence type="ECO:0000256" key="4">
    <source>
        <dbReference type="ARBA" id="ARBA00022927"/>
    </source>
</evidence>
<name>A0A120K2H5_9SACH</name>
<reference evidence="8 9" key="1">
    <citation type="submission" date="2016-01" db="EMBL/GenBank/DDBJ databases">
        <title>Genome sequence of the yeast Holleya sinecauda.</title>
        <authorList>
            <person name="Dietrich F.S."/>
        </authorList>
    </citation>
    <scope>NUCLEOTIDE SEQUENCE [LARGE SCALE GENOMIC DNA]</scope>
    <source>
        <strain evidence="8 9">ATCC 58844</strain>
    </source>
</reference>
<feature type="domain" description="AP complex mu/sigma subunit" evidence="7">
    <location>
        <begin position="3"/>
        <end position="145"/>
    </location>
</feature>
<dbReference type="AlphaFoldDB" id="A0A120K2H5"/>
<dbReference type="GO" id="GO:0030117">
    <property type="term" value="C:membrane coat"/>
    <property type="evidence" value="ECO:0007669"/>
    <property type="project" value="UniProtKB-ARBA"/>
</dbReference>
<comment type="subcellular location">
    <subcellularLocation>
        <location evidence="1">Endomembrane system</location>
    </subcellularLocation>
</comment>
<protein>
    <recommendedName>
        <fullName evidence="6">AP complex subunit sigma</fullName>
    </recommendedName>
</protein>
<sequence>MSIQFFICFNRQGVLRLGRWFGPVGENLRNQGALNQIVKLVTNRDPHLECNFVALSENTNLVYQRYAGLYFVMGSSASDNELIMLQNIHLFVEVLDAFMGKACELDVIFRFYKAYMIMDEMFSGGELREASRDQILVRLKQLDQLN</sequence>
<dbReference type="GO" id="GO:0006886">
    <property type="term" value="P:intracellular protein transport"/>
    <property type="evidence" value="ECO:0007669"/>
    <property type="project" value="UniProtKB-UniRule"/>
</dbReference>
<organism evidence="8 9">
    <name type="scientific">Eremothecium sinecaudum</name>
    <dbReference type="NCBI Taxonomy" id="45286"/>
    <lineage>
        <taxon>Eukaryota</taxon>
        <taxon>Fungi</taxon>
        <taxon>Dikarya</taxon>
        <taxon>Ascomycota</taxon>
        <taxon>Saccharomycotina</taxon>
        <taxon>Saccharomycetes</taxon>
        <taxon>Saccharomycetales</taxon>
        <taxon>Saccharomycetaceae</taxon>
        <taxon>Eremothecium</taxon>
    </lineage>
</organism>
<dbReference type="GO" id="GO:0012505">
    <property type="term" value="C:endomembrane system"/>
    <property type="evidence" value="ECO:0007669"/>
    <property type="project" value="UniProtKB-SubCell"/>
</dbReference>
<dbReference type="Pfam" id="PF01217">
    <property type="entry name" value="Clat_adaptor_s"/>
    <property type="match status" value="1"/>
</dbReference>
<evidence type="ECO:0000259" key="7">
    <source>
        <dbReference type="Pfam" id="PF01217"/>
    </source>
</evidence>
<proteinExistence type="inferred from homology"/>
<dbReference type="Proteomes" id="UP000243052">
    <property type="component" value="Chromosome vi"/>
</dbReference>
<evidence type="ECO:0000256" key="2">
    <source>
        <dbReference type="ARBA" id="ARBA00006972"/>
    </source>
</evidence>
<dbReference type="PANTHER" id="PTHR11753">
    <property type="entry name" value="ADAPTOR COMPLEXES SMALL SUBUNIT FAMILY"/>
    <property type="match status" value="1"/>
</dbReference>
<dbReference type="OrthoDB" id="371463at2759"/>
<accession>A0A120K2H5</accession>
<dbReference type="Gene3D" id="3.30.450.60">
    <property type="match status" value="1"/>
</dbReference>
<dbReference type="InterPro" id="IPR022775">
    <property type="entry name" value="AP_mu_sigma_su"/>
</dbReference>
<dbReference type="GeneID" id="28724880"/>
<dbReference type="PIRSF" id="PIRSF015588">
    <property type="entry name" value="AP_complex_sigma"/>
    <property type="match status" value="1"/>
</dbReference>
<evidence type="ECO:0000256" key="3">
    <source>
        <dbReference type="ARBA" id="ARBA00022448"/>
    </source>
</evidence>